<dbReference type="Proteomes" id="UP001295684">
    <property type="component" value="Unassembled WGS sequence"/>
</dbReference>
<comment type="caution">
    <text evidence="2">The sequence shown here is derived from an EMBL/GenBank/DDBJ whole genome shotgun (WGS) entry which is preliminary data.</text>
</comment>
<name>A0AAD1Y9N0_EUPCR</name>
<keyword evidence="3" id="KW-1185">Reference proteome</keyword>
<sequence>MTQTISFKELSDIMYDACMLEHSMYSEPFRKILEENYQIADYDKIPVKTVYKALEHCPPIGELATFPAATNRISGGCNIELIKASIQIIKKGLMNRMQIKEAVQAYLYTTREIGKDWIPLDPEIIVKCFRTMGKSMSKKSIQKWIEEYFKDKEFHEIKEEPPLTGYKYTDDCIKDRPVKPADGLYPHEFIFLVAHADNRIRKLKEFPSSLKMLKSETQNKGVKVFLLSKNHRTKEAYNPIYHMNMVYQKMSKDFKYKAGYDFYPDFKIKKEGYPTPTPKKEKRGASLYTIKGEKQAIASLKLNISYIENSLNNTYQFLNEPHTINPNMLQKKNSRRSRRSRPRKIGQKFSTTSVIKPKVFNRTLSRQGTKKPTKSPKISSFIESDSFAEEFEKDHFQSKNTTNVTKVPHVYDTIKENIKEKEERLRRMKINPNITTLASDSATIDRWSKKSNISTSVTRRRPQTANFYTSKSRDKRILNYNDSKRNFSSKKRRTQEKSFGNKPKIKEAWSIYHGTQSGFSLQQKNSKWSVYEGN</sequence>
<proteinExistence type="predicted"/>
<accession>A0AAD1Y9N0</accession>
<reference evidence="2" key="1">
    <citation type="submission" date="2023-07" db="EMBL/GenBank/DDBJ databases">
        <authorList>
            <consortium name="AG Swart"/>
            <person name="Singh M."/>
            <person name="Singh A."/>
            <person name="Seah K."/>
            <person name="Emmerich C."/>
        </authorList>
    </citation>
    <scope>NUCLEOTIDE SEQUENCE</scope>
    <source>
        <strain evidence="2">DP1</strain>
    </source>
</reference>
<evidence type="ECO:0000313" key="2">
    <source>
        <dbReference type="EMBL" id="CAI2387703.1"/>
    </source>
</evidence>
<dbReference type="AlphaFoldDB" id="A0AAD1Y9N0"/>
<organism evidence="2 3">
    <name type="scientific">Euplotes crassus</name>
    <dbReference type="NCBI Taxonomy" id="5936"/>
    <lineage>
        <taxon>Eukaryota</taxon>
        <taxon>Sar</taxon>
        <taxon>Alveolata</taxon>
        <taxon>Ciliophora</taxon>
        <taxon>Intramacronucleata</taxon>
        <taxon>Spirotrichea</taxon>
        <taxon>Hypotrichia</taxon>
        <taxon>Euplotida</taxon>
        <taxon>Euplotidae</taxon>
        <taxon>Moneuplotes</taxon>
    </lineage>
</organism>
<dbReference type="EMBL" id="CAMPGE010030194">
    <property type="protein sequence ID" value="CAI2387703.1"/>
    <property type="molecule type" value="Genomic_DNA"/>
</dbReference>
<protein>
    <submittedName>
        <fullName evidence="2">Uncharacterized protein</fullName>
    </submittedName>
</protein>
<evidence type="ECO:0000256" key="1">
    <source>
        <dbReference type="SAM" id="MobiDB-lite"/>
    </source>
</evidence>
<feature type="region of interest" description="Disordered" evidence="1">
    <location>
        <begin position="324"/>
        <end position="348"/>
    </location>
</feature>
<feature type="compositionally biased region" description="Basic residues" evidence="1">
    <location>
        <begin position="332"/>
        <end position="346"/>
    </location>
</feature>
<evidence type="ECO:0000313" key="3">
    <source>
        <dbReference type="Proteomes" id="UP001295684"/>
    </source>
</evidence>
<gene>
    <name evidence="2" type="ORF">ECRASSUSDP1_LOCUS29337</name>
</gene>